<dbReference type="EMBL" id="KQ257456">
    <property type="protein sequence ID" value="KND00229.1"/>
    <property type="molecule type" value="Genomic_DNA"/>
</dbReference>
<evidence type="ECO:0000256" key="3">
    <source>
        <dbReference type="ARBA" id="ARBA00022833"/>
    </source>
</evidence>
<protein>
    <recommendedName>
        <fullName evidence="6">LIM zinc-binding domain-containing protein</fullName>
    </recommendedName>
</protein>
<accession>A0A0L0HHF2</accession>
<name>A0A0L0HHF2_SPIPD</name>
<keyword evidence="2" id="KW-0677">Repeat</keyword>
<dbReference type="SMART" id="SM00132">
    <property type="entry name" value="LIM"/>
    <property type="match status" value="5"/>
</dbReference>
<dbReference type="OMA" id="KAYHFDC"/>
<dbReference type="GO" id="GO:0046872">
    <property type="term" value="F:metal ion binding"/>
    <property type="evidence" value="ECO:0007669"/>
    <property type="project" value="UniProtKB-KW"/>
</dbReference>
<keyword evidence="8" id="KW-1185">Reference proteome</keyword>
<evidence type="ECO:0000313" key="8">
    <source>
        <dbReference type="Proteomes" id="UP000053201"/>
    </source>
</evidence>
<dbReference type="STRING" id="645134.A0A0L0HHF2"/>
<dbReference type="PANTHER" id="PTHR24205">
    <property type="entry name" value="FOUR AND A HALF LIM DOMAINS PROTEIN"/>
    <property type="match status" value="1"/>
</dbReference>
<feature type="domain" description="LIM zinc-binding" evidence="6">
    <location>
        <begin position="243"/>
        <end position="302"/>
    </location>
</feature>
<dbReference type="eggNOG" id="KOG1700">
    <property type="taxonomic scope" value="Eukaryota"/>
</dbReference>
<proteinExistence type="predicted"/>
<feature type="domain" description="LIM zinc-binding" evidence="6">
    <location>
        <begin position="306"/>
        <end position="365"/>
    </location>
</feature>
<dbReference type="RefSeq" id="XP_016608268.1">
    <property type="nucleotide sequence ID" value="XM_016752798.1"/>
</dbReference>
<feature type="domain" description="LIM zinc-binding" evidence="6">
    <location>
        <begin position="402"/>
        <end position="460"/>
    </location>
</feature>
<dbReference type="Gene3D" id="2.10.110.10">
    <property type="entry name" value="Cysteine Rich Protein"/>
    <property type="match status" value="5"/>
</dbReference>
<evidence type="ECO:0000313" key="7">
    <source>
        <dbReference type="EMBL" id="KND00229.1"/>
    </source>
</evidence>
<dbReference type="InterPro" id="IPR036280">
    <property type="entry name" value="Multihaem_cyt_sf"/>
</dbReference>
<dbReference type="Pfam" id="PF00412">
    <property type="entry name" value="LIM"/>
    <property type="match status" value="3"/>
</dbReference>
<feature type="domain" description="LIM zinc-binding" evidence="6">
    <location>
        <begin position="145"/>
        <end position="203"/>
    </location>
</feature>
<evidence type="ECO:0000256" key="2">
    <source>
        <dbReference type="ARBA" id="ARBA00022737"/>
    </source>
</evidence>
<gene>
    <name evidence="7" type="ORF">SPPG_04563</name>
</gene>
<dbReference type="Proteomes" id="UP000053201">
    <property type="component" value="Unassembled WGS sequence"/>
</dbReference>
<dbReference type="OrthoDB" id="1112565at2759"/>
<keyword evidence="4 5" id="KW-0440">LIM domain</keyword>
<dbReference type="SUPFAM" id="SSF57716">
    <property type="entry name" value="Glucocorticoid receptor-like (DNA-binding domain)"/>
    <property type="match status" value="2"/>
</dbReference>
<dbReference type="PROSITE" id="PS50023">
    <property type="entry name" value="LIM_DOMAIN_2"/>
    <property type="match status" value="4"/>
</dbReference>
<dbReference type="AlphaFoldDB" id="A0A0L0HHF2"/>
<dbReference type="PANTHER" id="PTHR24205:SF16">
    <property type="entry name" value="GH01042P-RELATED"/>
    <property type="match status" value="1"/>
</dbReference>
<sequence>MGYCKQCGEIVREPSGVCAPCGTKAVDAVDSGLSAKDNRGDIYSNAYLSSGLNAGVEKGLRKMLGDENTSVNEICIECGRKLTKHEDVFVGPTHAGEHVYCEACYGKHFKKGDCEKCRRPVLGLGKEYVSQEGRIWHKECFDAGKSCAECFKVIFGQGVEALNKYYHPSCFKCFNCHSVIDGSFLDFNGEPCCRPCHEKIKSARPSAAVKATPTPAPKTVPVDDNSAALKEFAERKDVPDLHVRCDKCFEVVRHGGIQLPTGQLLHEACFTCSECGKGINGKYIVDEGKIWHPECRVLVVSANSNLQCIRCGKPVSGRFVKLDGSVCHSECFTCTTCKTPLAGRPFGDSPSGPTCESCLKKGGPRTFTPGFTVNQAGLKELRGPGGVKLGDNEALKSLGGSSTCPACGKAVYMSDQVPGPLNTKWHRACLRCSTCKTQVDSMAKMREVKPFCSKCFDKIK</sequence>
<dbReference type="InterPro" id="IPR001781">
    <property type="entry name" value="Znf_LIM"/>
</dbReference>
<dbReference type="VEuPathDB" id="FungiDB:SPPG_04563"/>
<dbReference type="SUPFAM" id="SSF48695">
    <property type="entry name" value="Multiheme cytochromes"/>
    <property type="match status" value="1"/>
</dbReference>
<dbReference type="InParanoid" id="A0A0L0HHF2"/>
<evidence type="ECO:0000256" key="1">
    <source>
        <dbReference type="ARBA" id="ARBA00022723"/>
    </source>
</evidence>
<evidence type="ECO:0000259" key="6">
    <source>
        <dbReference type="PROSITE" id="PS50023"/>
    </source>
</evidence>
<evidence type="ECO:0000256" key="4">
    <source>
        <dbReference type="ARBA" id="ARBA00023038"/>
    </source>
</evidence>
<organism evidence="7 8">
    <name type="scientific">Spizellomyces punctatus (strain DAOM BR117)</name>
    <dbReference type="NCBI Taxonomy" id="645134"/>
    <lineage>
        <taxon>Eukaryota</taxon>
        <taxon>Fungi</taxon>
        <taxon>Fungi incertae sedis</taxon>
        <taxon>Chytridiomycota</taxon>
        <taxon>Chytridiomycota incertae sedis</taxon>
        <taxon>Chytridiomycetes</taxon>
        <taxon>Spizellomycetales</taxon>
        <taxon>Spizellomycetaceae</taxon>
        <taxon>Spizellomyces</taxon>
    </lineage>
</organism>
<dbReference type="CDD" id="cd08368">
    <property type="entry name" value="LIM"/>
    <property type="match status" value="1"/>
</dbReference>
<evidence type="ECO:0000256" key="5">
    <source>
        <dbReference type="PROSITE-ProRule" id="PRU00125"/>
    </source>
</evidence>
<dbReference type="PROSITE" id="PS00478">
    <property type="entry name" value="LIM_DOMAIN_1"/>
    <property type="match status" value="3"/>
</dbReference>
<dbReference type="GeneID" id="27688005"/>
<keyword evidence="3 5" id="KW-0862">Zinc</keyword>
<reference evidence="7 8" key="1">
    <citation type="submission" date="2009-08" db="EMBL/GenBank/DDBJ databases">
        <title>The Genome Sequence of Spizellomyces punctatus strain DAOM BR117.</title>
        <authorList>
            <consortium name="The Broad Institute Genome Sequencing Platform"/>
            <person name="Russ C."/>
            <person name="Cuomo C."/>
            <person name="Shea T."/>
            <person name="Young S.K."/>
            <person name="Zeng Q."/>
            <person name="Koehrsen M."/>
            <person name="Haas B."/>
            <person name="Borodovsky M."/>
            <person name="Guigo R."/>
            <person name="Alvarado L."/>
            <person name="Berlin A."/>
            <person name="Bochicchio J."/>
            <person name="Borenstein D."/>
            <person name="Chapman S."/>
            <person name="Chen Z."/>
            <person name="Engels R."/>
            <person name="Freedman E."/>
            <person name="Gellesch M."/>
            <person name="Goldberg J."/>
            <person name="Griggs A."/>
            <person name="Gujja S."/>
            <person name="Heiman D."/>
            <person name="Hepburn T."/>
            <person name="Howarth C."/>
            <person name="Jen D."/>
            <person name="Larson L."/>
            <person name="Lewis B."/>
            <person name="Mehta T."/>
            <person name="Park D."/>
            <person name="Pearson M."/>
            <person name="Roberts A."/>
            <person name="Saif S."/>
            <person name="Shenoy N."/>
            <person name="Sisk P."/>
            <person name="Stolte C."/>
            <person name="Sykes S."/>
            <person name="Thomson T."/>
            <person name="Walk T."/>
            <person name="White J."/>
            <person name="Yandava C."/>
            <person name="Burger G."/>
            <person name="Gray M.W."/>
            <person name="Holland P.W.H."/>
            <person name="King N."/>
            <person name="Lang F.B.F."/>
            <person name="Roger A.J."/>
            <person name="Ruiz-Trillo I."/>
            <person name="Lander E."/>
            <person name="Nusbaum C."/>
        </authorList>
    </citation>
    <scope>NUCLEOTIDE SEQUENCE [LARGE SCALE GENOMIC DNA]</scope>
    <source>
        <strain evidence="7 8">DAOM BR117</strain>
    </source>
</reference>
<keyword evidence="1 5" id="KW-0479">Metal-binding</keyword>